<evidence type="ECO:0000313" key="3">
    <source>
        <dbReference type="Proteomes" id="UP000289886"/>
    </source>
</evidence>
<keyword evidence="3" id="KW-1185">Reference proteome</keyword>
<dbReference type="EMBL" id="SCEB01214192">
    <property type="protein sequence ID" value="RXM36699.1"/>
    <property type="molecule type" value="Genomic_DNA"/>
</dbReference>
<feature type="region of interest" description="Disordered" evidence="1">
    <location>
        <begin position="1"/>
        <end position="40"/>
    </location>
</feature>
<name>A0A444UNC8_ACIRT</name>
<comment type="caution">
    <text evidence="2">The sequence shown here is derived from an EMBL/GenBank/DDBJ whole genome shotgun (WGS) entry which is preliminary data.</text>
</comment>
<evidence type="ECO:0000256" key="1">
    <source>
        <dbReference type="SAM" id="MobiDB-lite"/>
    </source>
</evidence>
<dbReference type="Proteomes" id="UP000289886">
    <property type="component" value="Unassembled WGS sequence"/>
</dbReference>
<dbReference type="AlphaFoldDB" id="A0A444UNC8"/>
<sequence length="238" mass="26251">MSSITPRPDCTIPCLPRTHGGRGAQKRQPSPAPQGTVEARRRDLPRASLLQVVSSQTLLGVNTEATRPLVHLRNRPVSPPHCIDYSGHGNSQPVSGRLTRPTSYCSTSTPYALLLYFNALRPTALLQRPTPYCSTSTPYALLLYFNTLRPTALLQHPTPYCSTSTPYTLLLYFNTLHPTALLQHPTPYCSTSTPYALLLYFNALLQLILHKLRPPPTSTAGLLCDVHDCRMKGGPHNV</sequence>
<gene>
    <name evidence="2" type="ORF">EOD39_11543</name>
</gene>
<accession>A0A444UNC8</accession>
<proteinExistence type="predicted"/>
<protein>
    <submittedName>
        <fullName evidence="2">Uncharacterized protein</fullName>
    </submittedName>
</protein>
<organism evidence="2 3">
    <name type="scientific">Acipenser ruthenus</name>
    <name type="common">Sterlet sturgeon</name>
    <dbReference type="NCBI Taxonomy" id="7906"/>
    <lineage>
        <taxon>Eukaryota</taxon>
        <taxon>Metazoa</taxon>
        <taxon>Chordata</taxon>
        <taxon>Craniata</taxon>
        <taxon>Vertebrata</taxon>
        <taxon>Euteleostomi</taxon>
        <taxon>Actinopterygii</taxon>
        <taxon>Chondrostei</taxon>
        <taxon>Acipenseriformes</taxon>
        <taxon>Acipenseridae</taxon>
        <taxon>Acipenser</taxon>
    </lineage>
</organism>
<evidence type="ECO:0000313" key="2">
    <source>
        <dbReference type="EMBL" id="RXM36699.1"/>
    </source>
</evidence>
<reference evidence="2 3" key="1">
    <citation type="submission" date="2019-01" db="EMBL/GenBank/DDBJ databases">
        <title>Draft Genome and Complete Hox-Cluster Characterization of the Sterlet Sturgeon (Acipenser ruthenus).</title>
        <authorList>
            <person name="Wei Q."/>
        </authorList>
    </citation>
    <scope>NUCLEOTIDE SEQUENCE [LARGE SCALE GENOMIC DNA]</scope>
    <source>
        <strain evidence="2">WHYD16114868_AA</strain>
        <tissue evidence="2">Blood</tissue>
    </source>
</reference>